<organism evidence="1 2">
    <name type="scientific">Haemaphysalis longicornis</name>
    <name type="common">Bush tick</name>
    <dbReference type="NCBI Taxonomy" id="44386"/>
    <lineage>
        <taxon>Eukaryota</taxon>
        <taxon>Metazoa</taxon>
        <taxon>Ecdysozoa</taxon>
        <taxon>Arthropoda</taxon>
        <taxon>Chelicerata</taxon>
        <taxon>Arachnida</taxon>
        <taxon>Acari</taxon>
        <taxon>Parasitiformes</taxon>
        <taxon>Ixodida</taxon>
        <taxon>Ixodoidea</taxon>
        <taxon>Ixodidae</taxon>
        <taxon>Haemaphysalinae</taxon>
        <taxon>Haemaphysalis</taxon>
    </lineage>
</organism>
<sequence>MASGNLGIFKGQWNCRSFADKKALLHQHIRHAAPKHGVMLLQATLIPVHKLPVFKEPACAIEYI</sequence>
<comment type="caution">
    <text evidence="1">The sequence shown here is derived from an EMBL/GenBank/DDBJ whole genome shotgun (WGS) entry which is preliminary data.</text>
</comment>
<dbReference type="EMBL" id="JABSTR010000009">
    <property type="protein sequence ID" value="KAH9378929.1"/>
    <property type="molecule type" value="Genomic_DNA"/>
</dbReference>
<proteinExistence type="predicted"/>
<name>A0A9J6GVL0_HAELO</name>
<dbReference type="Proteomes" id="UP000821853">
    <property type="component" value="Unassembled WGS sequence"/>
</dbReference>
<accession>A0A9J6GVL0</accession>
<dbReference type="VEuPathDB" id="VectorBase:HLOH_045734"/>
<protein>
    <submittedName>
        <fullName evidence="1">Uncharacterized protein</fullName>
    </submittedName>
</protein>
<gene>
    <name evidence="1" type="ORF">HPB48_007527</name>
</gene>
<dbReference type="OrthoDB" id="10549685at2759"/>
<keyword evidence="2" id="KW-1185">Reference proteome</keyword>
<evidence type="ECO:0000313" key="2">
    <source>
        <dbReference type="Proteomes" id="UP000821853"/>
    </source>
</evidence>
<evidence type="ECO:0000313" key="1">
    <source>
        <dbReference type="EMBL" id="KAH9378929.1"/>
    </source>
</evidence>
<reference evidence="1 2" key="1">
    <citation type="journal article" date="2020" name="Cell">
        <title>Large-Scale Comparative Analyses of Tick Genomes Elucidate Their Genetic Diversity and Vector Capacities.</title>
        <authorList>
            <consortium name="Tick Genome and Microbiome Consortium (TIGMIC)"/>
            <person name="Jia N."/>
            <person name="Wang J."/>
            <person name="Shi W."/>
            <person name="Du L."/>
            <person name="Sun Y."/>
            <person name="Zhan W."/>
            <person name="Jiang J.F."/>
            <person name="Wang Q."/>
            <person name="Zhang B."/>
            <person name="Ji P."/>
            <person name="Bell-Sakyi L."/>
            <person name="Cui X.M."/>
            <person name="Yuan T.T."/>
            <person name="Jiang B.G."/>
            <person name="Yang W.F."/>
            <person name="Lam T.T."/>
            <person name="Chang Q.C."/>
            <person name="Ding S.J."/>
            <person name="Wang X.J."/>
            <person name="Zhu J.G."/>
            <person name="Ruan X.D."/>
            <person name="Zhao L."/>
            <person name="Wei J.T."/>
            <person name="Ye R.Z."/>
            <person name="Que T.C."/>
            <person name="Du C.H."/>
            <person name="Zhou Y.H."/>
            <person name="Cheng J.X."/>
            <person name="Dai P.F."/>
            <person name="Guo W.B."/>
            <person name="Han X.H."/>
            <person name="Huang E.J."/>
            <person name="Li L.F."/>
            <person name="Wei W."/>
            <person name="Gao Y.C."/>
            <person name="Liu J.Z."/>
            <person name="Shao H.Z."/>
            <person name="Wang X."/>
            <person name="Wang C.C."/>
            <person name="Yang T.C."/>
            <person name="Huo Q.B."/>
            <person name="Li W."/>
            <person name="Chen H.Y."/>
            <person name="Chen S.E."/>
            <person name="Zhou L.G."/>
            <person name="Ni X.B."/>
            <person name="Tian J.H."/>
            <person name="Sheng Y."/>
            <person name="Liu T."/>
            <person name="Pan Y.S."/>
            <person name="Xia L.Y."/>
            <person name="Li J."/>
            <person name="Zhao F."/>
            <person name="Cao W.C."/>
        </authorList>
    </citation>
    <scope>NUCLEOTIDE SEQUENCE [LARGE SCALE GENOMIC DNA]</scope>
    <source>
        <strain evidence="1">HaeL-2018</strain>
    </source>
</reference>
<dbReference type="AlphaFoldDB" id="A0A9J6GVL0"/>